<comment type="subcellular location">
    <subcellularLocation>
        <location evidence="1 9">Cell inner membrane</location>
        <topology evidence="1 9">Single-pass membrane protein</topology>
    </subcellularLocation>
</comment>
<evidence type="ECO:0000256" key="1">
    <source>
        <dbReference type="ARBA" id="ARBA00004377"/>
    </source>
</evidence>
<dbReference type="InterPro" id="IPR059040">
    <property type="entry name" value="HH_CyaD-like"/>
</dbReference>
<dbReference type="PRINTS" id="PR01490">
    <property type="entry name" value="RTXTOXIND"/>
</dbReference>
<dbReference type="SUPFAM" id="SSF111369">
    <property type="entry name" value="HlyD-like secretion proteins"/>
    <property type="match status" value="1"/>
</dbReference>
<evidence type="ECO:0000256" key="3">
    <source>
        <dbReference type="ARBA" id="ARBA00022448"/>
    </source>
</evidence>
<reference evidence="12" key="1">
    <citation type="submission" date="2023-07" db="EMBL/GenBank/DDBJ databases">
        <title>Sorghum-associated microbial communities from plants grown in Nebraska, USA.</title>
        <authorList>
            <person name="Schachtman D."/>
        </authorList>
    </citation>
    <scope>NUCLEOTIDE SEQUENCE</scope>
    <source>
        <strain evidence="12">DS1061</strain>
    </source>
</reference>
<dbReference type="Gene3D" id="2.40.50.100">
    <property type="match status" value="1"/>
</dbReference>
<evidence type="ECO:0000313" key="13">
    <source>
        <dbReference type="Proteomes" id="UP001229486"/>
    </source>
</evidence>
<dbReference type="PANTHER" id="PTHR30386:SF26">
    <property type="entry name" value="TRANSPORT PROTEIN COMB"/>
    <property type="match status" value="1"/>
</dbReference>
<dbReference type="AlphaFoldDB" id="A0AB73IN88"/>
<evidence type="ECO:0000259" key="10">
    <source>
        <dbReference type="Pfam" id="PF25988"/>
    </source>
</evidence>
<feature type="domain" description="AprE-like beta-barrel" evidence="11">
    <location>
        <begin position="364"/>
        <end position="453"/>
    </location>
</feature>
<dbReference type="GO" id="GO:0015031">
    <property type="term" value="P:protein transport"/>
    <property type="evidence" value="ECO:0007669"/>
    <property type="project" value="InterPro"/>
</dbReference>
<evidence type="ECO:0000256" key="2">
    <source>
        <dbReference type="ARBA" id="ARBA00009477"/>
    </source>
</evidence>
<evidence type="ECO:0000256" key="9">
    <source>
        <dbReference type="RuleBase" id="RU365093"/>
    </source>
</evidence>
<comment type="caution">
    <text evidence="12">The sequence shown here is derived from an EMBL/GenBank/DDBJ whole genome shotgun (WGS) entry which is preliminary data.</text>
</comment>
<dbReference type="NCBIfam" id="TIGR01843">
    <property type="entry name" value="type_I_hlyD"/>
    <property type="match status" value="1"/>
</dbReference>
<feature type="domain" description="CyaD-like alpha-helical hairpin" evidence="10">
    <location>
        <begin position="132"/>
        <end position="327"/>
    </location>
</feature>
<dbReference type="Gene3D" id="1.10.287.470">
    <property type="entry name" value="Helix hairpin bin"/>
    <property type="match status" value="1"/>
</dbReference>
<feature type="transmembrane region" description="Helical" evidence="9">
    <location>
        <begin position="63"/>
        <end position="84"/>
    </location>
</feature>
<evidence type="ECO:0000256" key="8">
    <source>
        <dbReference type="ARBA" id="ARBA00023136"/>
    </source>
</evidence>
<sequence>MHSVKFLQLHALSDLIKRYVAVFRMAWSIRRQLDTPRRLTHELAFLPANLELADTPVHPAPHWTMRVTVALAAAIVLIVLIGRLDIVAVAKGKLLPDARVKIVQPAITGVVRRILVSDGQRVAAGQLLVELDASQAAADSDKARSAKINAALTSARSRALLAAQRDGHRPVLGMVDGASAQEQEEAQSFADGQYREYQDKLASARAEQTKRQAELETTREEIGKLRSTAPLARQQANDFGSLVKDKYVARQDYLAKEQTAIEQEHELAAQQSHAHELIAAIAEQRAEVESATSAFRREQLDTLDKATQQLSQNRDDEAKAQTREHLLSLYAPVTGTVQQLAVHTVGGVVTTAQALMEVVPDDALEVEVNVENKDVGFVEVGQQAIVKIEAFPYSRFGYLTGKVVSVSNDATQDKKLGLVFVSRIRLPSDRMQINGKSVRLTPGMEVTAEIKTGKRSVAHYFLDPLIETSQESMRER</sequence>
<dbReference type="RefSeq" id="WP_392396047.1">
    <property type="nucleotide sequence ID" value="NZ_JAURTK010000020.1"/>
</dbReference>
<keyword evidence="8 9" id="KW-0472">Membrane</keyword>
<dbReference type="InterPro" id="IPR050739">
    <property type="entry name" value="MFP"/>
</dbReference>
<evidence type="ECO:0000256" key="4">
    <source>
        <dbReference type="ARBA" id="ARBA00022475"/>
    </source>
</evidence>
<evidence type="ECO:0000256" key="7">
    <source>
        <dbReference type="ARBA" id="ARBA00022989"/>
    </source>
</evidence>
<dbReference type="Pfam" id="PF25988">
    <property type="entry name" value="HH_CyaD"/>
    <property type="match status" value="1"/>
</dbReference>
<evidence type="ECO:0000259" key="11">
    <source>
        <dbReference type="Pfam" id="PF26002"/>
    </source>
</evidence>
<keyword evidence="3 9" id="KW-0813">Transport</keyword>
<keyword evidence="7 9" id="KW-1133">Transmembrane helix</keyword>
<protein>
    <recommendedName>
        <fullName evidence="9">Membrane fusion protein (MFP) family protein</fullName>
    </recommendedName>
</protein>
<dbReference type="Gene3D" id="2.40.30.170">
    <property type="match status" value="1"/>
</dbReference>
<proteinExistence type="inferred from homology"/>
<gene>
    <name evidence="12" type="ORF">J2793_006911</name>
</gene>
<dbReference type="PANTHER" id="PTHR30386">
    <property type="entry name" value="MEMBRANE FUSION SUBUNIT OF EMRAB-TOLC MULTIDRUG EFFLUX PUMP"/>
    <property type="match status" value="1"/>
</dbReference>
<dbReference type="InterPro" id="IPR010129">
    <property type="entry name" value="T1SS_HlyD"/>
</dbReference>
<organism evidence="12 13">
    <name type="scientific">Paraburkholderia caledonica</name>
    <dbReference type="NCBI Taxonomy" id="134536"/>
    <lineage>
        <taxon>Bacteria</taxon>
        <taxon>Pseudomonadati</taxon>
        <taxon>Pseudomonadota</taxon>
        <taxon>Betaproteobacteria</taxon>
        <taxon>Burkholderiales</taxon>
        <taxon>Burkholderiaceae</taxon>
        <taxon>Paraburkholderia</taxon>
    </lineage>
</organism>
<dbReference type="GO" id="GO:0005886">
    <property type="term" value="C:plasma membrane"/>
    <property type="evidence" value="ECO:0007669"/>
    <property type="project" value="UniProtKB-SubCell"/>
</dbReference>
<evidence type="ECO:0000256" key="5">
    <source>
        <dbReference type="ARBA" id="ARBA00022519"/>
    </source>
</evidence>
<dbReference type="InterPro" id="IPR058982">
    <property type="entry name" value="Beta-barrel_AprE"/>
</dbReference>
<keyword evidence="6 9" id="KW-0812">Transmembrane</keyword>
<dbReference type="EMBL" id="JAURTK010000020">
    <property type="protein sequence ID" value="MDP9651436.1"/>
    <property type="molecule type" value="Genomic_DNA"/>
</dbReference>
<evidence type="ECO:0000256" key="6">
    <source>
        <dbReference type="ARBA" id="ARBA00022692"/>
    </source>
</evidence>
<dbReference type="Proteomes" id="UP001229486">
    <property type="component" value="Unassembled WGS sequence"/>
</dbReference>
<keyword evidence="5 9" id="KW-0997">Cell inner membrane</keyword>
<comment type="similarity">
    <text evidence="2 9">Belongs to the membrane fusion protein (MFP) (TC 8.A.1) family.</text>
</comment>
<dbReference type="Pfam" id="PF26002">
    <property type="entry name" value="Beta-barrel_AprE"/>
    <property type="match status" value="1"/>
</dbReference>
<accession>A0AB73IN88</accession>
<keyword evidence="4 9" id="KW-1003">Cell membrane</keyword>
<name>A0AB73IN88_9BURK</name>
<evidence type="ECO:0000313" key="12">
    <source>
        <dbReference type="EMBL" id="MDP9651436.1"/>
    </source>
</evidence>